<evidence type="ECO:0000256" key="1">
    <source>
        <dbReference type="SAM" id="Phobius"/>
    </source>
</evidence>
<organism evidence="2 3">
    <name type="scientific">Gigaspora rosea</name>
    <dbReference type="NCBI Taxonomy" id="44941"/>
    <lineage>
        <taxon>Eukaryota</taxon>
        <taxon>Fungi</taxon>
        <taxon>Fungi incertae sedis</taxon>
        <taxon>Mucoromycota</taxon>
        <taxon>Glomeromycotina</taxon>
        <taxon>Glomeromycetes</taxon>
        <taxon>Diversisporales</taxon>
        <taxon>Gigasporaceae</taxon>
        <taxon>Gigaspora</taxon>
    </lineage>
</organism>
<dbReference type="AlphaFoldDB" id="A0A397VWT1"/>
<sequence>MPDLFSKFNFSGDHRRYFTGIFACFLAGFGWVSLLGIALILLELGFRFSLVSWHTVSGFQVGFACFLVLGFRLSVILLFSLSSANSHFFFCRFASLLGIRLPVLDGVFVFIHVQLTHASFFQVVLGIRLPILSGVFGIRLPFGVGKYTVTFFFLELIHQ</sequence>
<protein>
    <submittedName>
        <fullName evidence="2">Uncharacterized protein</fullName>
    </submittedName>
</protein>
<dbReference type="Proteomes" id="UP000266673">
    <property type="component" value="Unassembled WGS sequence"/>
</dbReference>
<proteinExistence type="predicted"/>
<feature type="transmembrane region" description="Helical" evidence="1">
    <location>
        <begin position="61"/>
        <end position="81"/>
    </location>
</feature>
<keyword evidence="1" id="KW-0812">Transmembrane</keyword>
<evidence type="ECO:0000313" key="2">
    <source>
        <dbReference type="EMBL" id="RIB25439.1"/>
    </source>
</evidence>
<comment type="caution">
    <text evidence="2">The sequence shown here is derived from an EMBL/GenBank/DDBJ whole genome shotgun (WGS) entry which is preliminary data.</text>
</comment>
<keyword evidence="1" id="KW-1133">Transmembrane helix</keyword>
<feature type="transmembrane region" description="Helical" evidence="1">
    <location>
        <begin position="93"/>
        <end position="113"/>
    </location>
</feature>
<gene>
    <name evidence="2" type="ORF">C2G38_2031032</name>
</gene>
<keyword evidence="1" id="KW-0472">Membrane</keyword>
<dbReference type="EMBL" id="QKWP01000174">
    <property type="protein sequence ID" value="RIB25439.1"/>
    <property type="molecule type" value="Genomic_DNA"/>
</dbReference>
<keyword evidence="3" id="KW-1185">Reference proteome</keyword>
<reference evidence="2 3" key="1">
    <citation type="submission" date="2018-06" db="EMBL/GenBank/DDBJ databases">
        <title>Comparative genomics reveals the genomic features of Rhizophagus irregularis, R. cerebriforme, R. diaphanum and Gigaspora rosea, and their symbiotic lifestyle signature.</title>
        <authorList>
            <person name="Morin E."/>
            <person name="San Clemente H."/>
            <person name="Chen E.C.H."/>
            <person name="De La Providencia I."/>
            <person name="Hainaut M."/>
            <person name="Kuo A."/>
            <person name="Kohler A."/>
            <person name="Murat C."/>
            <person name="Tang N."/>
            <person name="Roy S."/>
            <person name="Loubradou J."/>
            <person name="Henrissat B."/>
            <person name="Grigoriev I.V."/>
            <person name="Corradi N."/>
            <person name="Roux C."/>
            <person name="Martin F.M."/>
        </authorList>
    </citation>
    <scope>NUCLEOTIDE SEQUENCE [LARGE SCALE GENOMIC DNA]</scope>
    <source>
        <strain evidence="2 3">DAOM 194757</strain>
    </source>
</reference>
<accession>A0A397VWT1</accession>
<name>A0A397VWT1_9GLOM</name>
<evidence type="ECO:0000313" key="3">
    <source>
        <dbReference type="Proteomes" id="UP000266673"/>
    </source>
</evidence>
<feature type="transmembrane region" description="Helical" evidence="1">
    <location>
        <begin position="21"/>
        <end position="41"/>
    </location>
</feature>